<evidence type="ECO:0000256" key="1">
    <source>
        <dbReference type="SAM" id="MobiDB-lite"/>
    </source>
</evidence>
<dbReference type="PANTHER" id="PTHR40460">
    <property type="entry name" value="CHROMOSOME 1, WHOLE GENOME SHOTGUN SEQUENCE"/>
    <property type="match status" value="1"/>
</dbReference>
<dbReference type="RefSeq" id="XP_031872993.1">
    <property type="nucleotide sequence ID" value="XM_032008939.1"/>
</dbReference>
<organism evidence="2 3">
    <name type="scientific">Venustampulla echinocandica</name>
    <dbReference type="NCBI Taxonomy" id="2656787"/>
    <lineage>
        <taxon>Eukaryota</taxon>
        <taxon>Fungi</taxon>
        <taxon>Dikarya</taxon>
        <taxon>Ascomycota</taxon>
        <taxon>Pezizomycotina</taxon>
        <taxon>Leotiomycetes</taxon>
        <taxon>Helotiales</taxon>
        <taxon>Pleuroascaceae</taxon>
        <taxon>Venustampulla</taxon>
    </lineage>
</organism>
<accession>A0A370TXU0</accession>
<proteinExistence type="predicted"/>
<keyword evidence="3" id="KW-1185">Reference proteome</keyword>
<evidence type="ECO:0008006" key="4">
    <source>
        <dbReference type="Google" id="ProtNLM"/>
    </source>
</evidence>
<comment type="caution">
    <text evidence="2">The sequence shown here is derived from an EMBL/GenBank/DDBJ whole genome shotgun (WGS) entry which is preliminary data.</text>
</comment>
<dbReference type="EMBL" id="NPIC01000001">
    <property type="protein sequence ID" value="RDL40337.1"/>
    <property type="molecule type" value="Genomic_DNA"/>
</dbReference>
<dbReference type="SUPFAM" id="SSF69047">
    <property type="entry name" value="Hypothetical protein YjbJ"/>
    <property type="match status" value="1"/>
</dbReference>
<evidence type="ECO:0000313" key="3">
    <source>
        <dbReference type="Proteomes" id="UP000254866"/>
    </source>
</evidence>
<reference evidence="2 3" key="1">
    <citation type="journal article" date="2018" name="IMA Fungus">
        <title>IMA Genome-F 9: Draft genome sequence of Annulohypoxylon stygium, Aspergillus mulundensis, Berkeleyomyces basicola (syn. Thielaviopsis basicola), Ceratocystis smalleyi, two Cercospora beticola strains, Coleophoma cylindrospora, Fusarium fracticaudum, Phialophora cf. hyalina, and Morchella septimelata.</title>
        <authorList>
            <person name="Wingfield B.D."/>
            <person name="Bills G.F."/>
            <person name="Dong Y."/>
            <person name="Huang W."/>
            <person name="Nel W.J."/>
            <person name="Swalarsk-Parry B.S."/>
            <person name="Vaghefi N."/>
            <person name="Wilken P.M."/>
            <person name="An Z."/>
            <person name="de Beer Z.W."/>
            <person name="De Vos L."/>
            <person name="Chen L."/>
            <person name="Duong T.A."/>
            <person name="Gao Y."/>
            <person name="Hammerbacher A."/>
            <person name="Kikkert J.R."/>
            <person name="Li Y."/>
            <person name="Li H."/>
            <person name="Li K."/>
            <person name="Li Q."/>
            <person name="Liu X."/>
            <person name="Ma X."/>
            <person name="Naidoo K."/>
            <person name="Pethybridge S.J."/>
            <person name="Sun J."/>
            <person name="Steenkamp E.T."/>
            <person name="van der Nest M.A."/>
            <person name="van Wyk S."/>
            <person name="Wingfield M.J."/>
            <person name="Xiong C."/>
            <person name="Yue Q."/>
            <person name="Zhang X."/>
        </authorList>
    </citation>
    <scope>NUCLEOTIDE SEQUENCE [LARGE SCALE GENOMIC DNA]</scope>
    <source>
        <strain evidence="2 3">BP 5553</strain>
    </source>
</reference>
<gene>
    <name evidence="2" type="ORF">BP5553_00316</name>
</gene>
<protein>
    <recommendedName>
        <fullName evidence="4">CsbD-like domain-containing protein</fullName>
    </recommendedName>
</protein>
<feature type="compositionally biased region" description="Polar residues" evidence="1">
    <location>
        <begin position="76"/>
        <end position="85"/>
    </location>
</feature>
<dbReference type="InterPro" id="IPR036629">
    <property type="entry name" value="YjbJ_sf"/>
</dbReference>
<feature type="compositionally biased region" description="Basic and acidic residues" evidence="1">
    <location>
        <begin position="35"/>
        <end position="50"/>
    </location>
</feature>
<dbReference type="STRING" id="2656787.A0A370TXU0"/>
<dbReference type="Proteomes" id="UP000254866">
    <property type="component" value="Unassembled WGS sequence"/>
</dbReference>
<feature type="compositionally biased region" description="Basic and acidic residues" evidence="1">
    <location>
        <begin position="147"/>
        <end position="159"/>
    </location>
</feature>
<feature type="region of interest" description="Disordered" evidence="1">
    <location>
        <begin position="146"/>
        <end position="175"/>
    </location>
</feature>
<dbReference type="AlphaFoldDB" id="A0A370TXU0"/>
<feature type="region of interest" description="Disordered" evidence="1">
    <location>
        <begin position="30"/>
        <end position="128"/>
    </location>
</feature>
<name>A0A370TXU0_9HELO</name>
<dbReference type="GeneID" id="43593165"/>
<dbReference type="OrthoDB" id="5309565at2759"/>
<evidence type="ECO:0000313" key="2">
    <source>
        <dbReference type="EMBL" id="RDL40337.1"/>
    </source>
</evidence>
<sequence>MSDKNTSTLQSYVDSASGAVQSAFGAVIGSTADKNAGESKKDKATLENEASHATAKLGGFTASSSGAVTKDDPNRQEGSWNQTLGSAKEAVGGFIGSEDLKRQGAQQNAEGKGQEAQGQLNDFTGGVANRVSGAVGGAFAGITGNREAQEAAQEKHDVGKTQQRGAELDIQKQNK</sequence>
<dbReference type="PANTHER" id="PTHR40460:SF1">
    <property type="entry name" value="CSBD-LIKE DOMAIN-CONTAINING PROTEIN"/>
    <property type="match status" value="1"/>
</dbReference>
<feature type="compositionally biased region" description="Basic and acidic residues" evidence="1">
    <location>
        <begin position="166"/>
        <end position="175"/>
    </location>
</feature>